<dbReference type="CDD" id="cd22268">
    <property type="entry name" value="DPBB_RlpA-like"/>
    <property type="match status" value="1"/>
</dbReference>
<keyword evidence="1" id="KW-0732">Signal</keyword>
<dbReference type="RefSeq" id="WP_123104192.1">
    <property type="nucleotide sequence ID" value="NZ_RIBZ01000320.1"/>
</dbReference>
<gene>
    <name evidence="3" type="ORF">EEJ42_28035</name>
</gene>
<dbReference type="InterPro" id="IPR036908">
    <property type="entry name" value="RlpA-like_sf"/>
</dbReference>
<dbReference type="PANTHER" id="PTHR34183">
    <property type="entry name" value="ENDOLYTIC PEPTIDOGLYCAN TRANSGLYCOSYLASE RLPA"/>
    <property type="match status" value="1"/>
</dbReference>
<evidence type="ECO:0000313" key="4">
    <source>
        <dbReference type="Proteomes" id="UP000275401"/>
    </source>
</evidence>
<evidence type="ECO:0000256" key="1">
    <source>
        <dbReference type="SAM" id="SignalP"/>
    </source>
</evidence>
<dbReference type="EMBL" id="RIBZ01000320">
    <property type="protein sequence ID" value="RNG18068.1"/>
    <property type="molecule type" value="Genomic_DNA"/>
</dbReference>
<dbReference type="PANTHER" id="PTHR34183:SF8">
    <property type="entry name" value="ENDOLYTIC PEPTIDOGLYCAN TRANSGLYCOSYLASE RLPA-RELATED"/>
    <property type="match status" value="1"/>
</dbReference>
<keyword evidence="4" id="KW-1185">Reference proteome</keyword>
<organism evidence="3 4">
    <name type="scientific">Streptomyces botrytidirepellens</name>
    <dbReference type="NCBI Taxonomy" id="2486417"/>
    <lineage>
        <taxon>Bacteria</taxon>
        <taxon>Bacillati</taxon>
        <taxon>Actinomycetota</taxon>
        <taxon>Actinomycetes</taxon>
        <taxon>Kitasatosporales</taxon>
        <taxon>Streptomycetaceae</taxon>
        <taxon>Streptomyces</taxon>
    </lineage>
</organism>
<feature type="domain" description="RlpA-like protein double-psi beta-barrel" evidence="2">
    <location>
        <begin position="52"/>
        <end position="138"/>
    </location>
</feature>
<proteinExistence type="predicted"/>
<reference evidence="3 4" key="1">
    <citation type="submission" date="2018-11" db="EMBL/GenBank/DDBJ databases">
        <title>The Potential of Streptomyces as Biocontrol Agents against the Tomato grey mould, Botrytis cinerea (Gray mold) Frontiers in Microbiology.</title>
        <authorList>
            <person name="Li D."/>
        </authorList>
    </citation>
    <scope>NUCLEOTIDE SEQUENCE [LARGE SCALE GENOMIC DNA]</scope>
    <source>
        <strain evidence="3 4">NEAU-LD23</strain>
    </source>
</reference>
<feature type="chain" id="PRO_5039675355" description="RlpA-like protein double-psi beta-barrel domain-containing protein" evidence="1">
    <location>
        <begin position="25"/>
        <end position="152"/>
    </location>
</feature>
<comment type="caution">
    <text evidence="3">The sequence shown here is derived from an EMBL/GenBank/DDBJ whole genome shotgun (WGS) entry which is preliminary data.</text>
</comment>
<dbReference type="InterPro" id="IPR009009">
    <property type="entry name" value="RlpA-like_DPBB"/>
</dbReference>
<accession>A0A3M8VK99</accession>
<protein>
    <recommendedName>
        <fullName evidence="2">RlpA-like protein double-psi beta-barrel domain-containing protein</fullName>
    </recommendedName>
</protein>
<dbReference type="SUPFAM" id="SSF50685">
    <property type="entry name" value="Barwin-like endoglucanases"/>
    <property type="match status" value="1"/>
</dbReference>
<name>A0A3M8VK99_9ACTN</name>
<feature type="signal peptide" evidence="1">
    <location>
        <begin position="1"/>
        <end position="24"/>
    </location>
</feature>
<evidence type="ECO:0000259" key="2">
    <source>
        <dbReference type="Pfam" id="PF03330"/>
    </source>
</evidence>
<dbReference type="Pfam" id="PF03330">
    <property type="entry name" value="DPBB_1"/>
    <property type="match status" value="1"/>
</dbReference>
<dbReference type="Gene3D" id="2.40.40.10">
    <property type="entry name" value="RlpA-like domain"/>
    <property type="match status" value="1"/>
</dbReference>
<evidence type="ECO:0000313" key="3">
    <source>
        <dbReference type="EMBL" id="RNG18068.1"/>
    </source>
</evidence>
<sequence>MVRGKRAPLVRVAAGAAGTAALSAALGFAPVRDIPPAGKECWATHYGPMRAGARTASGQLFDNARNTAATSLSRRPQLPFGTRVKVTNVANGRSLTVRITDRGTFAWTRAAPKCLDLTDRAFARLGGVLDPDAGHITVREKILRSVRRPWRP</sequence>
<dbReference type="Proteomes" id="UP000275401">
    <property type="component" value="Unassembled WGS sequence"/>
</dbReference>
<dbReference type="AlphaFoldDB" id="A0A3M8VK99"/>